<reference evidence="22" key="1">
    <citation type="submission" date="2025-08" db="UniProtKB">
        <authorList>
            <consortium name="Ensembl"/>
        </authorList>
    </citation>
    <scope>IDENTIFICATION</scope>
</reference>
<feature type="region of interest" description="Disordered" evidence="20">
    <location>
        <begin position="717"/>
        <end position="736"/>
    </location>
</feature>
<feature type="compositionally biased region" description="Low complexity" evidence="20">
    <location>
        <begin position="1302"/>
        <end position="1317"/>
    </location>
</feature>
<evidence type="ECO:0000256" key="18">
    <source>
        <dbReference type="ARBA" id="ARBA00069433"/>
    </source>
</evidence>
<organism evidence="22 23">
    <name type="scientific">Naja naja</name>
    <name type="common">Indian cobra</name>
    <dbReference type="NCBI Taxonomy" id="35670"/>
    <lineage>
        <taxon>Eukaryota</taxon>
        <taxon>Metazoa</taxon>
        <taxon>Chordata</taxon>
        <taxon>Craniata</taxon>
        <taxon>Vertebrata</taxon>
        <taxon>Euteleostomi</taxon>
        <taxon>Lepidosauria</taxon>
        <taxon>Squamata</taxon>
        <taxon>Bifurcata</taxon>
        <taxon>Unidentata</taxon>
        <taxon>Episquamata</taxon>
        <taxon>Toxicofera</taxon>
        <taxon>Serpentes</taxon>
        <taxon>Colubroidea</taxon>
        <taxon>Elapidae</taxon>
        <taxon>Elapinae</taxon>
        <taxon>Naja</taxon>
    </lineage>
</organism>
<feature type="domain" description="JmjC" evidence="21">
    <location>
        <begin position="2448"/>
        <end position="2672"/>
    </location>
</feature>
<keyword evidence="4" id="KW-0597">Phosphoprotein</keyword>
<feature type="region of interest" description="Disordered" evidence="20">
    <location>
        <begin position="1220"/>
        <end position="1251"/>
    </location>
</feature>
<feature type="compositionally biased region" description="Basic and acidic residues" evidence="20">
    <location>
        <begin position="550"/>
        <end position="567"/>
    </location>
</feature>
<protein>
    <recommendedName>
        <fullName evidence="18">Probable JmjC domain-containing histone demethylation protein 2C</fullName>
    </recommendedName>
    <alternativeName>
        <fullName evidence="19">Jumonji domain-containing protein 1C</fullName>
    </alternativeName>
</protein>
<dbReference type="GO" id="GO:0003712">
    <property type="term" value="F:transcription coregulator activity"/>
    <property type="evidence" value="ECO:0007669"/>
    <property type="project" value="TreeGrafter"/>
</dbReference>
<accession>A0A8C6Y2F3</accession>
<evidence type="ECO:0000259" key="21">
    <source>
        <dbReference type="PROSITE" id="PS51184"/>
    </source>
</evidence>
<dbReference type="SUPFAM" id="SSF51197">
    <property type="entry name" value="Clavaminate synthase-like"/>
    <property type="match status" value="1"/>
</dbReference>
<feature type="compositionally biased region" description="Basic residues" evidence="20">
    <location>
        <begin position="1816"/>
        <end position="1825"/>
    </location>
</feature>
<keyword evidence="7" id="KW-0862">Zinc</keyword>
<comment type="function">
    <text evidence="17">Probable histone demethylase that specifically demethylates 'Lys-9' of histone H3, thereby playing a central role in histone code. Demethylation of Lys residue generates formaldehyde and succinate. May be involved in hormone-dependent transcriptional activation, by participating in recruitment to androgen-receptor target genes.</text>
</comment>
<feature type="region of interest" description="Disordered" evidence="20">
    <location>
        <begin position="1778"/>
        <end position="1870"/>
    </location>
</feature>
<gene>
    <name evidence="22" type="primary">JMJD1C</name>
</gene>
<dbReference type="GO" id="GO:0006357">
    <property type="term" value="P:regulation of transcription by RNA polymerase II"/>
    <property type="evidence" value="ECO:0007669"/>
    <property type="project" value="TreeGrafter"/>
</dbReference>
<evidence type="ECO:0000256" key="12">
    <source>
        <dbReference type="ARBA" id="ARBA00023004"/>
    </source>
</evidence>
<feature type="compositionally biased region" description="Polar residues" evidence="20">
    <location>
        <begin position="1331"/>
        <end position="1363"/>
    </location>
</feature>
<comment type="subcellular location">
    <subcellularLocation>
        <location evidence="2">Nucleus</location>
    </subcellularLocation>
</comment>
<sequence length="2714" mass="302932">MPNWVDWSNPPTPKGGRQRQAPVAKKIRMQVPPPSLPPPTNGASRAFPPTGPAEEAPLPDATGSSTQVGAPVHPCHRRWSSPRKGCLGVTAGFLTFPGSPVSHAGGGAREEEARPSVLLSFLPLAIGSERALPSRHPPPPPYLHNDSGNDARHHVVSRKAGPWILPPPPERTPAPAGLDQTRPSGSPSGSSPRRASNGSHRFTEVNGPPPSLTTDTRHAPLSRIGLCYPRASLRRPFNWRQCACASLCLGRKEWVYVEFDDLEWEKREWVKVYEDFAAFLVEYQLIWAKRKDPSQSQGSKIKHIQWPALTFKPLVGKSVYSSITAVEFLVDKQLDFLSEDSAFQPYQDDIDSLNPVLRDNPQLQEDVKIWVKEQKVQEIFMQGPYSLNGYRVRVYRQDSATQWFTGIITHHDLFTRTMIVMNDQVLEPQNVDPSMVQMTFLDDVVHSLLKGENIGITSRRRSRSSQNSNTAHGHYTRAQANSPRPAMNSQNAAPKLNSQQLQRNARPNKRKGSDSSMPEEEKTKEEKYDCLSHGENSKIKNKLFISKRRKPEEDEKKMSAKRQRTDNISDSSESSDSENSNKRLTDSSSEQNSDTELRSKNIVKINGKEGKSQSDKVEDNILIGNQSPWHEDKKQQIERPESTDLELQEISLHRAELPTVYDHSDNDGCIQECRIENKHPRERLPNEQFVTNCPTPKSYIDTNTEISSVNQTQENLSSSFSLQTGQETQSSSSDSKHLFTNTNILEVKKSETVENWINNANKMELMQSNVGKNVLANEHLNSEKIRCGSAPSLTVISLAEEGRVRKQAAVSEAMKSKTSPQFESSKIKPNTSPEIKYKPAQSPDTVKSKVNYLNSHVIGVTKTAVKTEPDLPRSIFHPIPPRISSLEVTKNPLTVDKKEHFTIYRDPILLGQETGTNHMTPYLHQHNYPPHSASHRTSLNPSTHHSALTGTPHLLAESSNQTPLSAINTHPLSSASHHSVQHQHLLPAVLPGVPTASLLGGHPRLETAHASSLSHLALAHQQQLLQHQSPHLLGQTHPSTSYNHLGLYPIIWQYPNGAHAYTGLGIPSSKWVHSETSVNTEPSLRRNTPSPWLHQPTPVTSSEGLGLLSHIPVRPSSAEPHRPLRLTSHSSPPLSKVIVDRHKDELERKGIFESLHSAKSDLEQNRSQAAKEGHLQRQFLDPLQKSFQETGERLSKYKEEHRRILQESIEVAPFTAKMKAHENEKESYSRIMPLSSSSPKSHGGKPDKDSELYKMKHSVPQSLPQSNYFTTLSNSVVNEPPRTYLSKEIAGTCADKQNTCPSTTAAATQSHTSFTSSLSKPPPLIKHQPETESSLGKGTDQLSQQMTSHSVNSFRNNSRSPTQLTIASSGSLRTMPALHRAPVFHPPVHPNLERKEGSYSSLSPPTLTPVQPVNTGNKVHELQKPPTLVPEPKETQNSYKSVTDQKLSAFWKNNSCPNNEKMEWHMERTHGKSSSATASVIVRPPSSSKYDTVSVVQSAPQVQVPERLKGINQTVCLKSVEAKESGRTVVSKMNSDVIHAGYEKNFPAASQGSVPSTVIQTTTVLCSTITDVITSVTTSDVLGPDSLQVTDCLPKAGLPCTSVDSTASRPINKDVAPVEECSVSSTVLVTVACSKTESSLQVSTGFSGPSDFVHLKKHKAALAAAQFKINSTNDTESHTVKNLIYPASLSVDSAVHSSTVNKGNILSGGQTSQMSQANYHTKLKKAWLTRHSEEDKITNKKESSENCVSEMIKPCTVNLVASTSNDLQNNVDNKLAGEKLVKEEKHARRKTKRMYESGSESGDSDESESKSEQRTKRQPKPTYKKKQNDLQKKKGDAEEDVKPNGLLSRGAKEKNKLKLQSGNNNTGIPRSVLKDWRKVKKLKQTGESFLQDDSCYEIGPNLQKCRECRLIRSKKSEESAHSPVFCRFYYFRRLSFSKNGVVRIDGFSSPDQYDDEAMNLWTHESYEDDEMDLETCKYILEHIGDKFCQLVTSEKTAMSWVKKDAKIAWKRAVRGVREMCDACEATLFNIHWVCQKCGFVVCLDCYKAKERKSTRDKELYAWMKCVKGQPHDHKHLMPTQIIPGSVLTELVEALHALREKHEIKSHCQCGSKQNAQIGRFPPVNGVSQILQNVLNHSNKISLCIPELQQQKPSQKSEANGNASPRSDISSESKLNPPESQSPLHWLADLAEQKAREEKKENKDYPLGKHTKEEQEQNNSESLNFKVSTPLSQNNEQGSTLRDLLTTTAGKLRLGSTDAGIAFAPVYSTGTASSKSGRSMPNILDDIIASVVENKIPPNRTSKINVKSEMKEEPKNNRKSISDDNNRLFNHIPHSWICNKHVLWLSDHGNSNNWKLFKECWRQGKFVLVSGIHKKMNASLWKADFISSDFGDLKADLLNCKDSITANGSVKEFWDGFEEISKRQKSKNGETIVLKLKDLPSGDDFKTMMPARYEDLLKSLPLPEYCNPEGKLNLASYLPGFFVRPDLGPRLCSAYGVAAAKDHDIGTTNLHIEVSDIVNILVSVGIAKGNGIPSKSGVLKKFEEEDLDDLLRKRLKDSSELPGALWHIYANKDADKIKEFLQKVSKEQGLDVLPEHDPIRDQSWYVNKKLRERLFEEYGVKTCTLIQFLGDAVVLPAGALHQVQNFHSCIQVTEDFVSPEHLTQSFHLTQELRLSKEEINYDDKLQIKNILCHAVKEMVRALKSHEHEIEDIEEN</sequence>
<dbReference type="Pfam" id="PF02373">
    <property type="entry name" value="JmjC"/>
    <property type="match status" value="1"/>
</dbReference>
<evidence type="ECO:0000256" key="8">
    <source>
        <dbReference type="ARBA" id="ARBA00022843"/>
    </source>
</evidence>
<evidence type="ECO:0000256" key="7">
    <source>
        <dbReference type="ARBA" id="ARBA00022833"/>
    </source>
</evidence>
<evidence type="ECO:0000256" key="9">
    <source>
        <dbReference type="ARBA" id="ARBA00022853"/>
    </source>
</evidence>
<evidence type="ECO:0000256" key="1">
    <source>
        <dbReference type="ARBA" id="ARBA00001954"/>
    </source>
</evidence>
<feature type="compositionally biased region" description="Polar residues" evidence="20">
    <location>
        <begin position="2148"/>
        <end position="2182"/>
    </location>
</feature>
<feature type="region of interest" description="Disordered" evidence="20">
    <location>
        <begin position="1"/>
        <end position="81"/>
    </location>
</feature>
<comment type="similarity">
    <text evidence="16">Belongs to the JHDM2 histone demethylase family.</text>
</comment>
<feature type="compositionally biased region" description="Low complexity" evidence="20">
    <location>
        <begin position="1229"/>
        <end position="1241"/>
    </location>
</feature>
<dbReference type="GeneTree" id="ENSGT00940000158210"/>
<dbReference type="PANTHER" id="PTHR12549:SF6">
    <property type="entry name" value="JMJC DOMAIN-CONTAINING HISTONE DEMETHYLATION PROTEIN 2C-RELATED"/>
    <property type="match status" value="1"/>
</dbReference>
<dbReference type="Proteomes" id="UP000694559">
    <property type="component" value="Unplaced"/>
</dbReference>
<dbReference type="GO" id="GO:0032454">
    <property type="term" value="F:histone H3K9 demethylase activity"/>
    <property type="evidence" value="ECO:0007669"/>
    <property type="project" value="InterPro"/>
</dbReference>
<dbReference type="InterPro" id="IPR003347">
    <property type="entry name" value="JmjC_dom"/>
</dbReference>
<feature type="region of interest" description="Disordered" evidence="20">
    <location>
        <begin position="1387"/>
        <end position="1406"/>
    </location>
</feature>
<evidence type="ECO:0000256" key="17">
    <source>
        <dbReference type="ARBA" id="ARBA00056982"/>
    </source>
</evidence>
<evidence type="ECO:0000256" key="2">
    <source>
        <dbReference type="ARBA" id="ARBA00004123"/>
    </source>
</evidence>
<keyword evidence="15" id="KW-0539">Nucleus</keyword>
<evidence type="ECO:0000256" key="14">
    <source>
        <dbReference type="ARBA" id="ARBA00023163"/>
    </source>
</evidence>
<evidence type="ECO:0000256" key="10">
    <source>
        <dbReference type="ARBA" id="ARBA00022964"/>
    </source>
</evidence>
<feature type="region of interest" description="Disordered" evidence="20">
    <location>
        <begin position="130"/>
        <end position="217"/>
    </location>
</feature>
<evidence type="ECO:0000256" key="15">
    <source>
        <dbReference type="ARBA" id="ARBA00023242"/>
    </source>
</evidence>
<evidence type="ECO:0000313" key="22">
    <source>
        <dbReference type="Ensembl" id="ENSNNAP00000022135.1"/>
    </source>
</evidence>
<evidence type="ECO:0000256" key="5">
    <source>
        <dbReference type="ARBA" id="ARBA00022723"/>
    </source>
</evidence>
<feature type="region of interest" description="Disordered" evidence="20">
    <location>
        <begin position="812"/>
        <end position="842"/>
    </location>
</feature>
<dbReference type="PROSITE" id="PS51184">
    <property type="entry name" value="JMJC"/>
    <property type="match status" value="1"/>
</dbReference>
<dbReference type="GO" id="GO:0051213">
    <property type="term" value="F:dioxygenase activity"/>
    <property type="evidence" value="ECO:0007669"/>
    <property type="project" value="UniProtKB-KW"/>
</dbReference>
<evidence type="ECO:0000313" key="23">
    <source>
        <dbReference type="Proteomes" id="UP000694559"/>
    </source>
</evidence>
<feature type="compositionally biased region" description="Basic and acidic residues" evidence="20">
    <location>
        <begin position="519"/>
        <end position="538"/>
    </location>
</feature>
<keyword evidence="6" id="KW-0863">Zinc-finger</keyword>
<keyword evidence="9" id="KW-0156">Chromatin regulator</keyword>
<evidence type="ECO:0000256" key="11">
    <source>
        <dbReference type="ARBA" id="ARBA00023002"/>
    </source>
</evidence>
<feature type="compositionally biased region" description="Polar residues" evidence="20">
    <location>
        <begin position="935"/>
        <end position="949"/>
    </location>
</feature>
<keyword evidence="12" id="KW-0408">Iron</keyword>
<keyword evidence="8" id="KW-0832">Ubl conjugation</keyword>
<keyword evidence="13" id="KW-0805">Transcription regulation</keyword>
<dbReference type="InterPro" id="IPR054503">
    <property type="entry name" value="KDM3AB_Tudor"/>
</dbReference>
<dbReference type="InterPro" id="IPR054504">
    <property type="entry name" value="PWWP_KDM3B"/>
</dbReference>
<feature type="compositionally biased region" description="Polar residues" evidence="20">
    <location>
        <begin position="816"/>
        <end position="833"/>
    </location>
</feature>
<dbReference type="SMART" id="SM00558">
    <property type="entry name" value="JmjC"/>
    <property type="match status" value="1"/>
</dbReference>
<dbReference type="FunFam" id="2.60.120.650:FF:000008">
    <property type="entry name" value="Probable JmjC domain-containing histone demethylation protein 2C"/>
    <property type="match status" value="1"/>
</dbReference>
<feature type="region of interest" description="Disordered" evidence="20">
    <location>
        <begin position="2148"/>
        <end position="2222"/>
    </location>
</feature>
<proteinExistence type="inferred from homology"/>
<keyword evidence="10" id="KW-0223">Dioxygenase</keyword>
<keyword evidence="11" id="KW-0560">Oxidoreductase</keyword>
<evidence type="ECO:0000256" key="19">
    <source>
        <dbReference type="ARBA" id="ARBA00079980"/>
    </source>
</evidence>
<evidence type="ECO:0000256" key="13">
    <source>
        <dbReference type="ARBA" id="ARBA00023015"/>
    </source>
</evidence>
<evidence type="ECO:0000256" key="16">
    <source>
        <dbReference type="ARBA" id="ARBA00037987"/>
    </source>
</evidence>
<dbReference type="GO" id="GO:0008270">
    <property type="term" value="F:zinc ion binding"/>
    <property type="evidence" value="ECO:0007669"/>
    <property type="project" value="UniProtKB-KW"/>
</dbReference>
<feature type="compositionally biased region" description="Polar residues" evidence="20">
    <location>
        <begin position="1858"/>
        <end position="1868"/>
    </location>
</feature>
<evidence type="ECO:0000256" key="3">
    <source>
        <dbReference type="ARBA" id="ARBA00022499"/>
    </source>
</evidence>
<keyword evidence="5" id="KW-0479">Metal-binding</keyword>
<feature type="compositionally biased region" description="Low complexity" evidence="20">
    <location>
        <begin position="182"/>
        <end position="199"/>
    </location>
</feature>
<dbReference type="InterPro" id="IPR045109">
    <property type="entry name" value="LSDs-like"/>
</dbReference>
<dbReference type="OrthoDB" id="1667110at2759"/>
<dbReference type="GO" id="GO:0031490">
    <property type="term" value="F:chromatin DNA binding"/>
    <property type="evidence" value="ECO:0007669"/>
    <property type="project" value="TreeGrafter"/>
</dbReference>
<evidence type="ECO:0000256" key="20">
    <source>
        <dbReference type="SAM" id="MobiDB-lite"/>
    </source>
</evidence>
<feature type="compositionally biased region" description="Pro residues" evidence="20">
    <location>
        <begin position="31"/>
        <end position="40"/>
    </location>
</feature>
<feature type="region of interest" description="Disordered" evidence="20">
    <location>
        <begin position="1300"/>
        <end position="1363"/>
    </location>
</feature>
<evidence type="ECO:0000256" key="6">
    <source>
        <dbReference type="ARBA" id="ARBA00022771"/>
    </source>
</evidence>
<dbReference type="Pfam" id="PF22987">
    <property type="entry name" value="Tudor_KDM3B"/>
    <property type="match status" value="1"/>
</dbReference>
<dbReference type="PANTHER" id="PTHR12549">
    <property type="entry name" value="JMJC DOMAIN-CONTAINING HISTONE DEMETHYLATION PROTEIN"/>
    <property type="match status" value="1"/>
</dbReference>
<feature type="compositionally biased region" description="Basic and acidic residues" evidence="20">
    <location>
        <begin position="606"/>
        <end position="619"/>
    </location>
</feature>
<feature type="compositionally biased region" description="Low complexity" evidence="20">
    <location>
        <begin position="569"/>
        <end position="578"/>
    </location>
</feature>
<dbReference type="Pfam" id="PF22988">
    <property type="entry name" value="PWWP_KDM3B"/>
    <property type="match status" value="1"/>
</dbReference>
<keyword evidence="3" id="KW-1017">Isopeptide bond</keyword>
<evidence type="ECO:0000256" key="4">
    <source>
        <dbReference type="ARBA" id="ARBA00022553"/>
    </source>
</evidence>
<dbReference type="GO" id="GO:0000785">
    <property type="term" value="C:chromatin"/>
    <property type="evidence" value="ECO:0007669"/>
    <property type="project" value="TreeGrafter"/>
</dbReference>
<feature type="region of interest" description="Disordered" evidence="20">
    <location>
        <begin position="930"/>
        <end position="949"/>
    </location>
</feature>
<feature type="region of interest" description="Disordered" evidence="20">
    <location>
        <begin position="455"/>
        <end position="619"/>
    </location>
</feature>
<dbReference type="Gene3D" id="2.60.120.650">
    <property type="entry name" value="Cupin"/>
    <property type="match status" value="1"/>
</dbReference>
<reference evidence="22" key="2">
    <citation type="submission" date="2025-09" db="UniProtKB">
        <authorList>
            <consortium name="Ensembl"/>
        </authorList>
    </citation>
    <scope>IDENTIFICATION</scope>
</reference>
<feature type="compositionally biased region" description="Basic and acidic residues" evidence="20">
    <location>
        <begin position="1826"/>
        <end position="1842"/>
    </location>
</feature>
<comment type="cofactor">
    <cofactor evidence="1">
        <name>Fe(2+)</name>
        <dbReference type="ChEBI" id="CHEBI:29033"/>
    </cofactor>
</comment>
<feature type="compositionally biased region" description="Basic residues" evidence="20">
    <location>
        <begin position="539"/>
        <end position="549"/>
    </location>
</feature>
<dbReference type="OMA" id="PNKTSKM"/>
<dbReference type="Ensembl" id="ENSNNAT00000023202.1">
    <property type="protein sequence ID" value="ENSNNAP00000022135.1"/>
    <property type="gene ID" value="ENSNNAG00000014608.1"/>
</dbReference>
<name>A0A8C6Y2F3_NAJNA</name>
<dbReference type="GO" id="GO:0000118">
    <property type="term" value="C:histone deacetylase complex"/>
    <property type="evidence" value="ECO:0007669"/>
    <property type="project" value="TreeGrafter"/>
</dbReference>
<keyword evidence="14" id="KW-0804">Transcription</keyword>
<feature type="compositionally biased region" description="Polar residues" evidence="20">
    <location>
        <begin position="478"/>
        <end position="505"/>
    </location>
</feature>
<keyword evidence="23" id="KW-1185">Reference proteome</keyword>
<feature type="compositionally biased region" description="Basic and acidic residues" evidence="20">
    <location>
        <begin position="2190"/>
        <end position="2214"/>
    </location>
</feature>
<feature type="region of interest" description="Disordered" evidence="20">
    <location>
        <begin position="1114"/>
        <end position="1133"/>
    </location>
</feature>